<evidence type="ECO:0000313" key="1">
    <source>
        <dbReference type="EMBL" id="PIY88486.1"/>
    </source>
</evidence>
<protein>
    <submittedName>
        <fullName evidence="1">Uncharacterized protein</fullName>
    </submittedName>
</protein>
<evidence type="ECO:0000313" key="2">
    <source>
        <dbReference type="Proteomes" id="UP000230767"/>
    </source>
</evidence>
<gene>
    <name evidence="1" type="ORF">COY73_03615</name>
</gene>
<reference evidence="2" key="1">
    <citation type="submission" date="2017-09" db="EMBL/GenBank/DDBJ databases">
        <title>Depth-based differentiation of microbial function through sediment-hosted aquifers and enrichment of novel symbionts in the deep terrestrial subsurface.</title>
        <authorList>
            <person name="Probst A.J."/>
            <person name="Ladd B."/>
            <person name="Jarett J.K."/>
            <person name="Geller-Mcgrath D.E."/>
            <person name="Sieber C.M.K."/>
            <person name="Emerson J.B."/>
            <person name="Anantharaman K."/>
            <person name="Thomas B.C."/>
            <person name="Malmstrom R."/>
            <person name="Stieglmeier M."/>
            <person name="Klingl A."/>
            <person name="Woyke T."/>
            <person name="Ryan C.M."/>
            <person name="Banfield J.F."/>
        </authorList>
    </citation>
    <scope>NUCLEOTIDE SEQUENCE [LARGE SCALE GENOMIC DNA]</scope>
</reference>
<dbReference type="InterPro" id="IPR056250">
    <property type="entry name" value="AEP-like"/>
</dbReference>
<sequence length="97" mass="10812">MDFSCNESTESVGKIEWFLKEIGHQSGAILASGRSYHYYGAGLLDEMGWLEFLGKCLLSGLVDERYIGHRLLDHCGILRLSACPLRPKIPTVVSILK</sequence>
<dbReference type="Pfam" id="PF24387">
    <property type="entry name" value="AEP-like"/>
    <property type="match status" value="1"/>
</dbReference>
<organism evidence="1 2">
    <name type="scientific">Candidatus Nealsonbacteria bacterium CG_4_10_14_0_8_um_filter_37_14</name>
    <dbReference type="NCBI Taxonomy" id="1974684"/>
    <lineage>
        <taxon>Bacteria</taxon>
        <taxon>Candidatus Nealsoniibacteriota</taxon>
    </lineage>
</organism>
<comment type="caution">
    <text evidence="1">The sequence shown here is derived from an EMBL/GenBank/DDBJ whole genome shotgun (WGS) entry which is preliminary data.</text>
</comment>
<dbReference type="EMBL" id="PFLW01000087">
    <property type="protein sequence ID" value="PIY88486.1"/>
    <property type="molecule type" value="Genomic_DNA"/>
</dbReference>
<dbReference type="Proteomes" id="UP000230767">
    <property type="component" value="Unassembled WGS sequence"/>
</dbReference>
<dbReference type="AlphaFoldDB" id="A0A2M7R5A2"/>
<accession>A0A2M7R5A2</accession>
<proteinExistence type="predicted"/>
<name>A0A2M7R5A2_9BACT</name>